<evidence type="ECO:0000256" key="7">
    <source>
        <dbReference type="SAM" id="MobiDB-lite"/>
    </source>
</evidence>
<keyword evidence="6" id="KW-0234">DNA repair</keyword>
<feature type="compositionally biased region" description="Polar residues" evidence="7">
    <location>
        <begin position="7"/>
        <end position="23"/>
    </location>
</feature>
<dbReference type="SUPFAM" id="SSF52540">
    <property type="entry name" value="P-loop containing nucleoside triphosphate hydrolases"/>
    <property type="match status" value="1"/>
</dbReference>
<keyword evidence="11" id="KW-1185">Reference proteome</keyword>
<evidence type="ECO:0000256" key="1">
    <source>
        <dbReference type="ARBA" id="ARBA00006271"/>
    </source>
</evidence>
<dbReference type="GO" id="GO:0032301">
    <property type="term" value="C:MutSalpha complex"/>
    <property type="evidence" value="ECO:0007669"/>
    <property type="project" value="TreeGrafter"/>
</dbReference>
<evidence type="ECO:0000256" key="3">
    <source>
        <dbReference type="ARBA" id="ARBA00022763"/>
    </source>
</evidence>
<keyword evidence="3 6" id="KW-0227">DNA damage</keyword>
<evidence type="ECO:0000259" key="9">
    <source>
        <dbReference type="SMART" id="SM00534"/>
    </source>
</evidence>
<keyword evidence="5 6" id="KW-0238">DNA-binding</keyword>
<comment type="caution">
    <text evidence="10">The sequence shown here is derived from an EMBL/GenBank/DDBJ whole genome shotgun (WGS) entry which is preliminary data.</text>
</comment>
<keyword evidence="2 6" id="KW-0547">Nucleotide-binding</keyword>
<proteinExistence type="inferred from homology"/>
<dbReference type="FunFam" id="3.40.1170.10:FF:000002">
    <property type="entry name" value="DNA mismatch repair protein"/>
    <property type="match status" value="1"/>
</dbReference>
<dbReference type="GO" id="GO:0140664">
    <property type="term" value="F:ATP-dependent DNA damage sensor activity"/>
    <property type="evidence" value="ECO:0007669"/>
    <property type="project" value="InterPro"/>
</dbReference>
<dbReference type="InterPro" id="IPR007861">
    <property type="entry name" value="DNA_mismatch_repair_MutS_clamp"/>
</dbReference>
<feature type="compositionally biased region" description="Polar residues" evidence="7">
    <location>
        <begin position="310"/>
        <end position="329"/>
    </location>
</feature>
<dbReference type="SUPFAM" id="SSF53150">
    <property type="entry name" value="DNA repair protein MutS, domain II"/>
    <property type="match status" value="1"/>
</dbReference>
<dbReference type="Gene3D" id="3.40.50.300">
    <property type="entry name" value="P-loop containing nucleotide triphosphate hydrolases"/>
    <property type="match status" value="1"/>
</dbReference>
<comment type="function">
    <text evidence="6">Component of the post-replicative DNA mismatch repair system (MMR).</text>
</comment>
<dbReference type="InterPro" id="IPR007695">
    <property type="entry name" value="DNA_mismatch_repair_MutS-lik_N"/>
</dbReference>
<evidence type="ECO:0000256" key="6">
    <source>
        <dbReference type="PIRNR" id="PIRNR037677"/>
    </source>
</evidence>
<feature type="compositionally biased region" description="Polar residues" evidence="7">
    <location>
        <begin position="122"/>
        <end position="131"/>
    </location>
</feature>
<feature type="domain" description="DNA mismatch repair protein MutS core" evidence="8">
    <location>
        <begin position="745"/>
        <end position="1068"/>
    </location>
</feature>
<feature type="domain" description="DNA mismatch repair proteins mutS family" evidence="9">
    <location>
        <begin position="1098"/>
        <end position="1309"/>
    </location>
</feature>
<dbReference type="OrthoDB" id="10252754at2759"/>
<dbReference type="InterPro" id="IPR045076">
    <property type="entry name" value="MutS"/>
</dbReference>
<evidence type="ECO:0000256" key="2">
    <source>
        <dbReference type="ARBA" id="ARBA00022741"/>
    </source>
</evidence>
<feature type="region of interest" description="Disordered" evidence="7">
    <location>
        <begin position="94"/>
        <end position="131"/>
    </location>
</feature>
<evidence type="ECO:0000259" key="8">
    <source>
        <dbReference type="SMART" id="SM00533"/>
    </source>
</evidence>
<protein>
    <recommendedName>
        <fullName evidence="6">DNA mismatch repair protein</fullName>
    </recommendedName>
</protein>
<feature type="region of interest" description="Disordered" evidence="7">
    <location>
        <begin position="1"/>
        <end position="37"/>
    </location>
</feature>
<dbReference type="PIRSF" id="PIRSF037677">
    <property type="entry name" value="DNA_mis_repair_Msh6"/>
    <property type="match status" value="1"/>
</dbReference>
<dbReference type="Gene3D" id="3.40.1170.10">
    <property type="entry name" value="DNA repair protein MutS, domain I"/>
    <property type="match status" value="1"/>
</dbReference>
<dbReference type="Gene3D" id="3.30.420.110">
    <property type="entry name" value="MutS, connector domain"/>
    <property type="match status" value="1"/>
</dbReference>
<organism evidence="10 11">
    <name type="scientific">Mycoemilia scoparia</name>
    <dbReference type="NCBI Taxonomy" id="417184"/>
    <lineage>
        <taxon>Eukaryota</taxon>
        <taxon>Fungi</taxon>
        <taxon>Fungi incertae sedis</taxon>
        <taxon>Zoopagomycota</taxon>
        <taxon>Kickxellomycotina</taxon>
        <taxon>Kickxellomycetes</taxon>
        <taxon>Kickxellales</taxon>
        <taxon>Kickxellaceae</taxon>
        <taxon>Mycoemilia</taxon>
    </lineage>
</organism>
<dbReference type="InterPro" id="IPR016151">
    <property type="entry name" value="DNA_mismatch_repair_MutS_N"/>
</dbReference>
<dbReference type="GO" id="GO:0006298">
    <property type="term" value="P:mismatch repair"/>
    <property type="evidence" value="ECO:0007669"/>
    <property type="project" value="InterPro"/>
</dbReference>
<evidence type="ECO:0000256" key="5">
    <source>
        <dbReference type="ARBA" id="ARBA00023125"/>
    </source>
</evidence>
<dbReference type="SUPFAM" id="SSF55271">
    <property type="entry name" value="DNA repair protein MutS, domain I"/>
    <property type="match status" value="1"/>
</dbReference>
<keyword evidence="4 6" id="KW-0067">ATP-binding</keyword>
<dbReference type="Pfam" id="PF05190">
    <property type="entry name" value="MutS_IV"/>
    <property type="match status" value="1"/>
</dbReference>
<reference evidence="10" key="1">
    <citation type="submission" date="2022-07" db="EMBL/GenBank/DDBJ databases">
        <title>Phylogenomic reconstructions and comparative analyses of Kickxellomycotina fungi.</title>
        <authorList>
            <person name="Reynolds N.K."/>
            <person name="Stajich J.E."/>
            <person name="Barry K."/>
            <person name="Grigoriev I.V."/>
            <person name="Crous P."/>
            <person name="Smith M.E."/>
        </authorList>
    </citation>
    <scope>NUCLEOTIDE SEQUENCE</scope>
    <source>
        <strain evidence="10">NBRC 100468</strain>
    </source>
</reference>
<dbReference type="PANTHER" id="PTHR11361">
    <property type="entry name" value="DNA MISMATCH REPAIR PROTEIN MUTS FAMILY MEMBER"/>
    <property type="match status" value="1"/>
</dbReference>
<dbReference type="EMBL" id="JANBPU010000006">
    <property type="protein sequence ID" value="KAJ1921262.1"/>
    <property type="molecule type" value="Genomic_DNA"/>
</dbReference>
<dbReference type="GO" id="GO:0005524">
    <property type="term" value="F:ATP binding"/>
    <property type="evidence" value="ECO:0007669"/>
    <property type="project" value="UniProtKB-UniRule"/>
</dbReference>
<dbReference type="InterPro" id="IPR036187">
    <property type="entry name" value="DNA_mismatch_repair_MutS_sf"/>
</dbReference>
<dbReference type="InterPro" id="IPR027417">
    <property type="entry name" value="P-loop_NTPase"/>
</dbReference>
<feature type="region of interest" description="Disordered" evidence="7">
    <location>
        <begin position="163"/>
        <end position="192"/>
    </location>
</feature>
<dbReference type="InterPro" id="IPR017261">
    <property type="entry name" value="DNA_mismatch_repair_MutS/MSH"/>
</dbReference>
<dbReference type="InterPro" id="IPR036678">
    <property type="entry name" value="MutS_con_dom_sf"/>
</dbReference>
<dbReference type="Gene3D" id="1.10.1420.10">
    <property type="match status" value="2"/>
</dbReference>
<dbReference type="SMART" id="SM00534">
    <property type="entry name" value="MUTSac"/>
    <property type="match status" value="1"/>
</dbReference>
<feature type="compositionally biased region" description="Polar residues" evidence="7">
    <location>
        <begin position="94"/>
        <end position="108"/>
    </location>
</feature>
<feature type="compositionally biased region" description="Low complexity" evidence="7">
    <location>
        <begin position="290"/>
        <end position="299"/>
    </location>
</feature>
<dbReference type="SMART" id="SM00533">
    <property type="entry name" value="MUTSd"/>
    <property type="match status" value="1"/>
</dbReference>
<dbReference type="InterPro" id="IPR007696">
    <property type="entry name" value="DNA_mismatch_repair_MutS_core"/>
</dbReference>
<evidence type="ECO:0000313" key="11">
    <source>
        <dbReference type="Proteomes" id="UP001150538"/>
    </source>
</evidence>
<dbReference type="Pfam" id="PF01624">
    <property type="entry name" value="MutS_I"/>
    <property type="match status" value="1"/>
</dbReference>
<name>A0A9W8A529_9FUNG</name>
<dbReference type="InterPro" id="IPR000432">
    <property type="entry name" value="DNA_mismatch_repair_MutS_C"/>
</dbReference>
<dbReference type="GO" id="GO:0030983">
    <property type="term" value="F:mismatched DNA binding"/>
    <property type="evidence" value="ECO:0007669"/>
    <property type="project" value="UniProtKB-UniRule"/>
</dbReference>
<dbReference type="SUPFAM" id="SSF48334">
    <property type="entry name" value="DNA repair protein MutS, domain III"/>
    <property type="match status" value="1"/>
</dbReference>
<dbReference type="Proteomes" id="UP001150538">
    <property type="component" value="Unassembled WGS sequence"/>
</dbReference>
<gene>
    <name evidence="10" type="primary">MSH6</name>
    <name evidence="10" type="ORF">H4219_000863</name>
</gene>
<feature type="region of interest" description="Disordered" evidence="7">
    <location>
        <begin position="205"/>
        <end position="246"/>
    </location>
</feature>
<dbReference type="Pfam" id="PF05192">
    <property type="entry name" value="MutS_III"/>
    <property type="match status" value="1"/>
</dbReference>
<feature type="region of interest" description="Disordered" evidence="7">
    <location>
        <begin position="290"/>
        <end position="333"/>
    </location>
</feature>
<dbReference type="PANTHER" id="PTHR11361:SF148">
    <property type="entry name" value="DNA MISMATCH REPAIR PROTEIN MSH6"/>
    <property type="match status" value="1"/>
</dbReference>
<sequence>MRRKNQSVRQASLLSFFNSPSTQRVKDNNENLSPSLNKTSSLIKQDTDELYDSDGMNAIDDGLLSALADDIENGKSTTNSMLEAGKKNNLLNRGQHQVSSSSIQSNAPLTEYTGRGNHLSRDQSQVSSNSICSNTPLFEQAEKLPKSSGHTYPNSLRRGLKRMQRLDSDDEQDTTTNGTNGRSNGDSMALGTESTKRFEQFINKKRQKLSKAKPQVLDSDDDYGACDDDDDADVDFKPGSDSEEEPLANINNKLTSKAGKRDIDDEDVLATSRFKSFALSKGLEAELSLSSMASRSLPSTPRKSRFKNLTVDSNGSSTPPRTPLIGSNANKKDGERRYPWLEDIQDIQGRRPGEPGYDKQTLYIPPEAWKKFTPFEKQFWDIKTKYWDSVVFFKKGKFFELYEKDADIAHKEFDLKMTDRVNMRMAGVPEMSFENWASQFIARGYKVAKVDQLETAIGKTMRERNDKKSKKEEKLIRRELTAVLTAGTLVDPRMLSHDLATYCMAIVESWPENTDSEESTTNGPNFGIAFVDTSTAQFWSCIINDDDEHRSLLETLLVQIHPREVIYVLGGANTSKRSLTKSTSAMSESTTVAWDGMGGLTPATWRALKNNCGPNTLWNGLKPRVDFWDYYTTKNELEAAKYFVDSEGNHKEMKDWPEPLIEAINNPLELCAIGGLISYLKSLKLDRELVSLGNFSNYKPIQEATSLILDGPTMSNLDLFSLSSESRAGNQASLTTLMSSQTTAAEEGTLFSLINHAITPFGKRLLRRWVCHPLRNIDSINERLDVVEAFINNPEISRLIEDSLRRIPDMERLLSRIHAGSCRVKDWINLLDCLDTITNFMQEMSKHPEVEKVGRLNTLLKSYPKELPRLLDKFRHGFDRIRAETEGIIVPSIGLDKEYDSVKETLSELDKWFANHLKEHREKYHSSEIVYRSIGKEINQLEFPLSIQPPKNYARLSANKKVHRYWSPGLVEKTKEHAEAVETENMVLREAQARVYAQFDRSYPIWMKAIQIVSEIDALRSLAHSSVSLGMPYCRPQFIDINKTNGSPSRTPSYLQFKDLRHPCVSLAASQSSRDFVPNDIILGQPPKEYENEQNDGATMVLLTGPNMGGKSTLLRQVCLGIILAQLGCYVPASQAIMTPVDRLFTRIGARDHLLSGQSTFMVELAETSTLLRHATPHSFVAVDELGRGTSTHDGEAVAFGVLHSIAARLGCLGIFSTHYGMLADGLGCVNHESKVGQKNQEILAASKASVEPHVRPMHMACAVNEQEHRVTFLYKLRSGIAPRSHGMNVAAMAGVPLEVVKNAEMVAEKFEHGLRNRLKNPKHAPGTQLSQSTDKLQYSNTMPLTLQSDFANLIRLSKMAKKQKESSSNDFKVSRSSALLDRIGGINALTQFNENQYWGCLVDHISKSIHNLDLQKVPQKH</sequence>
<dbReference type="Pfam" id="PF00488">
    <property type="entry name" value="MutS_V"/>
    <property type="match status" value="1"/>
</dbReference>
<feature type="compositionally biased region" description="Acidic residues" evidence="7">
    <location>
        <begin position="218"/>
        <end position="233"/>
    </location>
</feature>
<accession>A0A9W8A529</accession>
<comment type="similarity">
    <text evidence="1 6">Belongs to the DNA mismatch repair MutS family.</text>
</comment>
<evidence type="ECO:0000313" key="10">
    <source>
        <dbReference type="EMBL" id="KAJ1921262.1"/>
    </source>
</evidence>
<evidence type="ECO:0000256" key="4">
    <source>
        <dbReference type="ARBA" id="ARBA00022840"/>
    </source>
</evidence>